<name>A0A8H6WF11_9AGAR</name>
<dbReference type="PANTHER" id="PTHR43591">
    <property type="entry name" value="METHYLTRANSFERASE"/>
    <property type="match status" value="1"/>
</dbReference>
<evidence type="ECO:0000313" key="2">
    <source>
        <dbReference type="EMBL" id="KAF7312408.1"/>
    </source>
</evidence>
<dbReference type="RefSeq" id="XP_037224516.1">
    <property type="nucleotide sequence ID" value="XM_037359421.1"/>
</dbReference>
<dbReference type="OrthoDB" id="2013972at2759"/>
<dbReference type="Proteomes" id="UP000636479">
    <property type="component" value="Unassembled WGS sequence"/>
</dbReference>
<proteinExistence type="predicted"/>
<dbReference type="EMBL" id="JACAZF010000002">
    <property type="protein sequence ID" value="KAF7312408.1"/>
    <property type="molecule type" value="Genomic_DNA"/>
</dbReference>
<gene>
    <name evidence="2" type="ORF">MIND_00254200</name>
</gene>
<dbReference type="GO" id="GO:0008168">
    <property type="term" value="F:methyltransferase activity"/>
    <property type="evidence" value="ECO:0007669"/>
    <property type="project" value="TreeGrafter"/>
</dbReference>
<reference evidence="2" key="1">
    <citation type="submission" date="2020-05" db="EMBL/GenBank/DDBJ databases">
        <title>Mycena genomes resolve the evolution of fungal bioluminescence.</title>
        <authorList>
            <person name="Tsai I.J."/>
        </authorList>
    </citation>
    <scope>NUCLEOTIDE SEQUENCE</scope>
    <source>
        <strain evidence="2">171206Taipei</strain>
    </source>
</reference>
<dbReference type="PANTHER" id="PTHR43591:SF24">
    <property type="entry name" value="2-METHOXY-6-POLYPRENYL-1,4-BENZOQUINOL METHYLASE, MITOCHONDRIAL"/>
    <property type="match status" value="1"/>
</dbReference>
<protein>
    <submittedName>
        <fullName evidence="2">Methyltransf-25 domain-containing protein</fullName>
    </submittedName>
</protein>
<organism evidence="2 3">
    <name type="scientific">Mycena indigotica</name>
    <dbReference type="NCBI Taxonomy" id="2126181"/>
    <lineage>
        <taxon>Eukaryota</taxon>
        <taxon>Fungi</taxon>
        <taxon>Dikarya</taxon>
        <taxon>Basidiomycota</taxon>
        <taxon>Agaricomycotina</taxon>
        <taxon>Agaricomycetes</taxon>
        <taxon>Agaricomycetidae</taxon>
        <taxon>Agaricales</taxon>
        <taxon>Marasmiineae</taxon>
        <taxon>Mycenaceae</taxon>
        <taxon>Mycena</taxon>
    </lineage>
</organism>
<dbReference type="InterPro" id="IPR029063">
    <property type="entry name" value="SAM-dependent_MTases_sf"/>
</dbReference>
<dbReference type="SUPFAM" id="SSF53335">
    <property type="entry name" value="S-adenosyl-L-methionine-dependent methyltransferases"/>
    <property type="match status" value="1"/>
</dbReference>
<dbReference type="Pfam" id="PF13489">
    <property type="entry name" value="Methyltransf_23"/>
    <property type="match status" value="1"/>
</dbReference>
<dbReference type="GeneID" id="59341937"/>
<feature type="region of interest" description="Disordered" evidence="1">
    <location>
        <begin position="289"/>
        <end position="316"/>
    </location>
</feature>
<sequence length="588" mass="66307">MTASAPAPFGSAPQNAQKEVQAVLLKQRPSRRRIGDVPFPMRRYSSELVNYDNWDQMFFKSCYGGITAHKFEPENPPQVILDLGCGGGNWAIEAARQWPDAHVIGFDLFETQPRLMELDAFYMRCLEDVGQPVKSLPIANELGTARIEWVHGNMSAFHALDGLPFPSDYFDFVHIANIGLGVPEDEWQFVLEEVCRILQPSGILEVSHRFPELIPTPTDLFFAYRLLKRILYSPVPPPHASRPRQSLAPLNLDFTRRDRRDSSTPPSAFSSRTSSTLFSDLWSLPDSISPDDTPLQKKPSLPTLPEGFTDNSRNSIPFDVDATLTRRDTLFQNDLDSMIPQTTDSGQHPQDHQRLKSAWESMLSRRFLASSVTTVLPFYLSSFFENVQSHPAVHIPLPQGSMGPDPDSRSSGESFDADLFDLAPSSKRLADPDMRSIKSRSTGSSQRIVHSWGRMHLGKAVATVSACKEALWAEYQKLYPNDLPPTLQTKTARPSGVNKLRALKHSPREAFETDWSNWENDMADRMSMRATVHSEFGWKQPEPSPEARTWKNHVMYHREEGATTGTRSNPELCRLVRAFVGWKPAAEE</sequence>
<keyword evidence="3" id="KW-1185">Reference proteome</keyword>
<feature type="region of interest" description="Disordered" evidence="1">
    <location>
        <begin position="237"/>
        <end position="273"/>
    </location>
</feature>
<accession>A0A8H6WF11</accession>
<evidence type="ECO:0000313" key="3">
    <source>
        <dbReference type="Proteomes" id="UP000636479"/>
    </source>
</evidence>
<evidence type="ECO:0000256" key="1">
    <source>
        <dbReference type="SAM" id="MobiDB-lite"/>
    </source>
</evidence>
<dbReference type="AlphaFoldDB" id="A0A8H6WF11"/>
<dbReference type="Gene3D" id="3.40.50.150">
    <property type="entry name" value="Vaccinia Virus protein VP39"/>
    <property type="match status" value="1"/>
</dbReference>
<feature type="region of interest" description="Disordered" evidence="1">
    <location>
        <begin position="397"/>
        <end position="417"/>
    </location>
</feature>
<dbReference type="CDD" id="cd02440">
    <property type="entry name" value="AdoMet_MTases"/>
    <property type="match status" value="1"/>
</dbReference>
<comment type="caution">
    <text evidence="2">The sequence shown here is derived from an EMBL/GenBank/DDBJ whole genome shotgun (WGS) entry which is preliminary data.</text>
</comment>